<sequence length="498" mass="54985">MSGNHFDLNVAAAGEMQFQGFSLRHSADEQAQLATIVANDGVPQTDLDALLDLRNLLWSSIDNDTSRDLDQIEWAEETVDPVDPKDAAIRVLIGVADVSAAIAKDSPIDRFARDQTQTVYTGVRNFPMLPNALSTGLTSLNENEDRAALIIEYTVLKDGAMIHQKIYRAQVQNKAQLAYSSVGPFLSDNKIDARLSIKLAANPELQQQLRLQDEAAQNLRAARARNGSLDFRRSEAQPILADGVVKSIESIEHNRAMQLIEDLMIASNETVAESLHNAKRSSLRRIVRSPERWQRIVDLAALKGTQLPAEPDSLALNGFILEQQKADPDHYPDLALTIIKLMGAGEYVLSRGNDPTPPAHFALAAQDYSHSTAPNRRFPDLVTQRLVKAMLAHEPAPYGDDELAMIAEHTNDRERATNKVARSMFKRITAVAMQNRVGETFNGVITGANDKGVWVRVFTPPVEGKIVQGDKGLDVGDKVRVKLIHTDPQRAFIDFARV</sequence>
<dbReference type="SUPFAM" id="SSF50249">
    <property type="entry name" value="Nucleic acid-binding proteins"/>
    <property type="match status" value="2"/>
</dbReference>
<accession>E8UXD0</accession>
<dbReference type="Pfam" id="PF00773">
    <property type="entry name" value="RNB"/>
    <property type="match status" value="1"/>
</dbReference>
<dbReference type="GO" id="GO:0003723">
    <property type="term" value="F:RNA binding"/>
    <property type="evidence" value="ECO:0007669"/>
    <property type="project" value="InterPro"/>
</dbReference>
<dbReference type="KEGG" id="tsa:AciPR4_3400"/>
<dbReference type="GO" id="GO:0006402">
    <property type="term" value="P:mRNA catabolic process"/>
    <property type="evidence" value="ECO:0007669"/>
    <property type="project" value="TreeGrafter"/>
</dbReference>
<dbReference type="PANTHER" id="PTHR23355:SF9">
    <property type="entry name" value="DIS3-LIKE EXONUCLEASE 2"/>
    <property type="match status" value="1"/>
</dbReference>
<dbReference type="EC" id="3.1.13.1" evidence="2"/>
<dbReference type="SMART" id="SM00955">
    <property type="entry name" value="RNB"/>
    <property type="match status" value="1"/>
</dbReference>
<protein>
    <submittedName>
        <fullName evidence="2">Exoribonuclease II</fullName>
        <ecNumber evidence="2">3.1.13.1</ecNumber>
    </submittedName>
</protein>
<dbReference type="EMBL" id="CP002467">
    <property type="protein sequence ID" value="ADV84154.1"/>
    <property type="molecule type" value="Genomic_DNA"/>
</dbReference>
<dbReference type="InterPro" id="IPR050180">
    <property type="entry name" value="RNR_Ribonuclease"/>
</dbReference>
<organism evidence="2 3">
    <name type="scientific">Terriglobus saanensis (strain ATCC BAA-1853 / DSM 23119 / SP1PR4)</name>
    <dbReference type="NCBI Taxonomy" id="401053"/>
    <lineage>
        <taxon>Bacteria</taxon>
        <taxon>Pseudomonadati</taxon>
        <taxon>Acidobacteriota</taxon>
        <taxon>Terriglobia</taxon>
        <taxon>Terriglobales</taxon>
        <taxon>Acidobacteriaceae</taxon>
        <taxon>Terriglobus</taxon>
    </lineage>
</organism>
<dbReference type="GO" id="GO:0008859">
    <property type="term" value="F:exoribonuclease II activity"/>
    <property type="evidence" value="ECO:0007669"/>
    <property type="project" value="UniProtKB-EC"/>
</dbReference>
<evidence type="ECO:0000259" key="1">
    <source>
        <dbReference type="SMART" id="SM00955"/>
    </source>
</evidence>
<dbReference type="InterPro" id="IPR040596">
    <property type="entry name" value="RNase_II_C_S1"/>
</dbReference>
<reference evidence="2 3" key="1">
    <citation type="journal article" date="2012" name="Stand. Genomic Sci.">
        <title>Complete genome sequence of Terriglobus saanensis type strain SP1PR4(T), an Acidobacteria from tundra soil.</title>
        <authorList>
            <person name="Rawat S.R."/>
            <person name="Mannisto M.K."/>
            <person name="Starovoytov V."/>
            <person name="Goodwin L."/>
            <person name="Nolan M."/>
            <person name="Hauser L."/>
            <person name="Land M."/>
            <person name="Davenport K.W."/>
            <person name="Woyke T."/>
            <person name="Haggblom M.M."/>
        </authorList>
    </citation>
    <scope>NUCLEOTIDE SEQUENCE</scope>
    <source>
        <strain evidence="3">ATCC BAA-1853 / DSM 23119 / SP1PR4</strain>
    </source>
</reference>
<feature type="domain" description="RNB" evidence="1">
    <location>
        <begin position="50"/>
        <end position="393"/>
    </location>
</feature>
<dbReference type="STRING" id="401053.AciPR4_3400"/>
<keyword evidence="2" id="KW-0378">Hydrolase</keyword>
<dbReference type="eggNOG" id="COG0557">
    <property type="taxonomic scope" value="Bacteria"/>
</dbReference>
<evidence type="ECO:0000313" key="2">
    <source>
        <dbReference type="EMBL" id="ADV84154.1"/>
    </source>
</evidence>
<dbReference type="InterPro" id="IPR001900">
    <property type="entry name" value="RNase_II/R"/>
</dbReference>
<gene>
    <name evidence="2" type="ordered locus">AciPR4_3400</name>
</gene>
<dbReference type="PANTHER" id="PTHR23355">
    <property type="entry name" value="RIBONUCLEASE"/>
    <property type="match status" value="1"/>
</dbReference>
<dbReference type="GO" id="GO:0005829">
    <property type="term" value="C:cytosol"/>
    <property type="evidence" value="ECO:0007669"/>
    <property type="project" value="TreeGrafter"/>
</dbReference>
<dbReference type="InterPro" id="IPR012340">
    <property type="entry name" value="NA-bd_OB-fold"/>
</dbReference>
<dbReference type="AlphaFoldDB" id="E8UXD0"/>
<evidence type="ECO:0000313" key="3">
    <source>
        <dbReference type="Proteomes" id="UP000006844"/>
    </source>
</evidence>
<name>E8UXD0_TERSS</name>
<dbReference type="OrthoDB" id="9764149at2"/>
<dbReference type="HOGENOM" id="CLU_002333_4_1_0"/>
<keyword evidence="3" id="KW-1185">Reference proteome</keyword>
<dbReference type="Pfam" id="PF18614">
    <property type="entry name" value="RNase_II_C_S1"/>
    <property type="match status" value="1"/>
</dbReference>
<dbReference type="Proteomes" id="UP000006844">
    <property type="component" value="Chromosome"/>
</dbReference>
<proteinExistence type="predicted"/>